<evidence type="ECO:0000259" key="2">
    <source>
        <dbReference type="Pfam" id="PF25876"/>
    </source>
</evidence>
<evidence type="ECO:0000313" key="5">
    <source>
        <dbReference type="EMBL" id="NGO63200.1"/>
    </source>
</evidence>
<dbReference type="SUPFAM" id="SSF111369">
    <property type="entry name" value="HlyD-like secretion proteins"/>
    <property type="match status" value="3"/>
</dbReference>
<accession>A0A6M1S242</accession>
<dbReference type="PANTHER" id="PTHR30386">
    <property type="entry name" value="MEMBRANE FUSION SUBUNIT OF EMRAB-TOLC MULTIDRUG EFFLUX PUMP"/>
    <property type="match status" value="1"/>
</dbReference>
<comment type="caution">
    <text evidence="5">The sequence shown here is derived from an EMBL/GenBank/DDBJ whole genome shotgun (WGS) entry which is preliminary data.</text>
</comment>
<dbReference type="Gene3D" id="2.40.30.170">
    <property type="match status" value="1"/>
</dbReference>
<dbReference type="Pfam" id="PF25876">
    <property type="entry name" value="HH_MFP_RND"/>
    <property type="match status" value="1"/>
</dbReference>
<dbReference type="Pfam" id="PF25954">
    <property type="entry name" value="Beta-barrel_RND_2"/>
    <property type="match status" value="1"/>
</dbReference>
<name>A0A6M1S242_9HYPH</name>
<proteinExistence type="predicted"/>
<feature type="domain" description="CusB-like beta-barrel" evidence="4">
    <location>
        <begin position="249"/>
        <end position="291"/>
    </location>
</feature>
<dbReference type="InterPro" id="IPR058625">
    <property type="entry name" value="MdtA-like_BSH"/>
</dbReference>
<protein>
    <submittedName>
        <fullName evidence="5">HlyD family secretion protein</fullName>
    </submittedName>
</protein>
<evidence type="ECO:0000259" key="4">
    <source>
        <dbReference type="Pfam" id="PF25954"/>
    </source>
</evidence>
<dbReference type="RefSeq" id="WP_163904527.1">
    <property type="nucleotide sequence ID" value="NZ_CP048427.1"/>
</dbReference>
<gene>
    <name evidence="5" type="ORF">G6N76_05905</name>
</gene>
<reference evidence="5 6" key="1">
    <citation type="submission" date="2020-02" db="EMBL/GenBank/DDBJ databases">
        <title>Genome sequence of the type strain CCBAU10050 of Rhizobium daejeonense.</title>
        <authorList>
            <person name="Gao J."/>
            <person name="Sun J."/>
        </authorList>
    </citation>
    <scope>NUCLEOTIDE SEQUENCE [LARGE SCALE GENOMIC DNA]</scope>
    <source>
        <strain evidence="5 6">CCBAU10050</strain>
    </source>
</reference>
<dbReference type="InterPro" id="IPR058792">
    <property type="entry name" value="Beta-barrel_RND_2"/>
</dbReference>
<dbReference type="PANTHER" id="PTHR30386:SF24">
    <property type="entry name" value="MULTIDRUG RESISTANCE EFFLUX PUMP"/>
    <property type="match status" value="1"/>
</dbReference>
<evidence type="ECO:0000313" key="6">
    <source>
        <dbReference type="Proteomes" id="UP000477849"/>
    </source>
</evidence>
<dbReference type="Pfam" id="PF25917">
    <property type="entry name" value="BSH_RND"/>
    <property type="match status" value="1"/>
</dbReference>
<evidence type="ECO:0000256" key="1">
    <source>
        <dbReference type="SAM" id="Coils"/>
    </source>
</evidence>
<dbReference type="EMBL" id="JAAKZH010000002">
    <property type="protein sequence ID" value="NGO63200.1"/>
    <property type="molecule type" value="Genomic_DNA"/>
</dbReference>
<evidence type="ECO:0000259" key="3">
    <source>
        <dbReference type="Pfam" id="PF25917"/>
    </source>
</evidence>
<feature type="domain" description="Multidrug resistance protein MdtA-like barrel-sandwich hybrid" evidence="3">
    <location>
        <begin position="52"/>
        <end position="245"/>
    </location>
</feature>
<keyword evidence="6" id="KW-1185">Reference proteome</keyword>
<sequence>MTNILRSPLAVAALFVGASGVALSLYSWHLPPFRTLVETTDNAYVRGYVTVLAPQLSGDVAEVAVQDFQEVKTGDLLVRIDDRIYTQKLEQAKASLAMQKATLANSYQDEMSARASVGSAEAELKSTQAALANAEANWDRSQRLVGKGVVAESARDSDRYALAQARAGVAKAEAAIEVARQKVATILGTRDSLEASVANAEATVKLAEIDLANTRIVAPRDGRVGEVGVRLGQYVTAGTQLTTLVPNDVWVVANFKETQINGLKPGQPVVFAVDALGGTVLHGHIERFSPATGSEFSVIKTDNATGNFTKIAQRVATRIKVDPGQEERAHLSPGMSVVVKVDKSFSPDDTMTGSL</sequence>
<dbReference type="Proteomes" id="UP000477849">
    <property type="component" value="Unassembled WGS sequence"/>
</dbReference>
<organism evidence="5 6">
    <name type="scientific">Rhizobium daejeonense</name>
    <dbReference type="NCBI Taxonomy" id="240521"/>
    <lineage>
        <taxon>Bacteria</taxon>
        <taxon>Pseudomonadati</taxon>
        <taxon>Pseudomonadota</taxon>
        <taxon>Alphaproteobacteria</taxon>
        <taxon>Hyphomicrobiales</taxon>
        <taxon>Rhizobiaceae</taxon>
        <taxon>Rhizobium/Agrobacterium group</taxon>
        <taxon>Rhizobium</taxon>
    </lineage>
</organism>
<dbReference type="AlphaFoldDB" id="A0A6M1S242"/>
<dbReference type="GO" id="GO:0055085">
    <property type="term" value="P:transmembrane transport"/>
    <property type="evidence" value="ECO:0007669"/>
    <property type="project" value="InterPro"/>
</dbReference>
<dbReference type="Gene3D" id="1.10.287.470">
    <property type="entry name" value="Helix hairpin bin"/>
    <property type="match status" value="2"/>
</dbReference>
<keyword evidence="1" id="KW-0175">Coiled coil</keyword>
<dbReference type="Gene3D" id="2.40.50.100">
    <property type="match status" value="1"/>
</dbReference>
<feature type="domain" description="Multidrug resistance protein MdtA-like alpha-helical hairpin" evidence="2">
    <location>
        <begin position="119"/>
        <end position="180"/>
    </location>
</feature>
<feature type="coiled-coil region" evidence="1">
    <location>
        <begin position="162"/>
        <end position="210"/>
    </location>
</feature>
<dbReference type="InterPro" id="IPR050739">
    <property type="entry name" value="MFP"/>
</dbReference>
<dbReference type="InterPro" id="IPR058624">
    <property type="entry name" value="MdtA-like_HH"/>
</dbReference>